<protein>
    <recommendedName>
        <fullName evidence="4">Outer membrane protein with glycine zipper</fullName>
    </recommendedName>
</protein>
<dbReference type="RefSeq" id="WP_338435412.1">
    <property type="nucleotide sequence ID" value="NZ_JAUYVH010000001.1"/>
</dbReference>
<organism evidence="2 3">
    <name type="scientific">Keguizhuia sedimenti</name>
    <dbReference type="NCBI Taxonomy" id="3064264"/>
    <lineage>
        <taxon>Bacteria</taxon>
        <taxon>Pseudomonadati</taxon>
        <taxon>Pseudomonadota</taxon>
        <taxon>Betaproteobacteria</taxon>
        <taxon>Burkholderiales</taxon>
        <taxon>Oxalobacteraceae</taxon>
        <taxon>Keguizhuia</taxon>
    </lineage>
</organism>
<dbReference type="EMBL" id="JAUYVH010000001">
    <property type="protein sequence ID" value="MDQ9169509.1"/>
    <property type="molecule type" value="Genomic_DNA"/>
</dbReference>
<name>A0ABU1BKY1_9BURK</name>
<gene>
    <name evidence="2" type="ORF">Q8A64_03685</name>
</gene>
<accession>A0ABU1BKY1</accession>
<reference evidence="2 3" key="1">
    <citation type="submission" date="2023-08" db="EMBL/GenBank/DDBJ databases">
        <title>Oxalobacteraceae gen .nov., isolated from river sludge outside the plant.</title>
        <authorList>
            <person name="Zhao S.Y."/>
        </authorList>
    </citation>
    <scope>NUCLEOTIDE SEQUENCE [LARGE SCALE GENOMIC DNA]</scope>
    <source>
        <strain evidence="2 3">R-40</strain>
    </source>
</reference>
<sequence length="192" mass="19633">MTRIIAGRFEQQSQVQHAINEIVQAGFPEDQVSSFYLTPAGEHGTYVLGGDHDKSTGAENTAPGRTVGMASGGAIGAAVGAATTPLTGPLGAITGAFVGAHIGSVAGSLSSMKDDGEAAARHMVPVRHAGMMVAVSVPDSDAEGRVIDALRAVGATDIECSEGTIVNGDWADFDPASPPHFIDDQTSQRPQH</sequence>
<evidence type="ECO:0008006" key="4">
    <source>
        <dbReference type="Google" id="ProtNLM"/>
    </source>
</evidence>
<keyword evidence="3" id="KW-1185">Reference proteome</keyword>
<evidence type="ECO:0000256" key="1">
    <source>
        <dbReference type="SAM" id="MobiDB-lite"/>
    </source>
</evidence>
<evidence type="ECO:0000313" key="3">
    <source>
        <dbReference type="Proteomes" id="UP001225596"/>
    </source>
</evidence>
<evidence type="ECO:0000313" key="2">
    <source>
        <dbReference type="EMBL" id="MDQ9169509.1"/>
    </source>
</evidence>
<proteinExistence type="predicted"/>
<comment type="caution">
    <text evidence="2">The sequence shown here is derived from an EMBL/GenBank/DDBJ whole genome shotgun (WGS) entry which is preliminary data.</text>
</comment>
<feature type="region of interest" description="Disordered" evidence="1">
    <location>
        <begin position="169"/>
        <end position="192"/>
    </location>
</feature>
<dbReference type="Proteomes" id="UP001225596">
    <property type="component" value="Unassembled WGS sequence"/>
</dbReference>